<dbReference type="Proteomes" id="UP001148662">
    <property type="component" value="Unassembled WGS sequence"/>
</dbReference>
<sequence length="204" mass="22871">MLRSRILRQSDPWNTFPRTLGSSDAHAHPSVEPSEDDPLDGPECRGINIRRGQVYTSQPNRWTTRPMYKVLLLILVLSMVSFGLWSRKSRQFFPRLSSAKLNPVVHPSTTQELPPPIHEIKRQALANKPKNAPKARPMVGRKTLLDLVEEEPEHDLSPVKHDIVNLRWPPLVTSVPEIRPSPEVLMSGLTSASVDAQSRAGACT</sequence>
<evidence type="ECO:0000313" key="2">
    <source>
        <dbReference type="Proteomes" id="UP001148662"/>
    </source>
</evidence>
<accession>A0ACC1SGI8</accession>
<keyword evidence="2" id="KW-1185">Reference proteome</keyword>
<gene>
    <name evidence="1" type="ORF">NM688_g6417</name>
</gene>
<reference evidence="1" key="1">
    <citation type="submission" date="2022-07" db="EMBL/GenBank/DDBJ databases">
        <title>Genome Sequence of Phlebia brevispora.</title>
        <authorList>
            <person name="Buettner E."/>
        </authorList>
    </citation>
    <scope>NUCLEOTIDE SEQUENCE</scope>
    <source>
        <strain evidence="1">MPL23</strain>
    </source>
</reference>
<dbReference type="EMBL" id="JANHOG010001320">
    <property type="protein sequence ID" value="KAJ3539076.1"/>
    <property type="molecule type" value="Genomic_DNA"/>
</dbReference>
<evidence type="ECO:0000313" key="1">
    <source>
        <dbReference type="EMBL" id="KAJ3539076.1"/>
    </source>
</evidence>
<organism evidence="1 2">
    <name type="scientific">Phlebia brevispora</name>
    <dbReference type="NCBI Taxonomy" id="194682"/>
    <lineage>
        <taxon>Eukaryota</taxon>
        <taxon>Fungi</taxon>
        <taxon>Dikarya</taxon>
        <taxon>Basidiomycota</taxon>
        <taxon>Agaricomycotina</taxon>
        <taxon>Agaricomycetes</taxon>
        <taxon>Polyporales</taxon>
        <taxon>Meruliaceae</taxon>
        <taxon>Phlebia</taxon>
    </lineage>
</organism>
<comment type="caution">
    <text evidence="1">The sequence shown here is derived from an EMBL/GenBank/DDBJ whole genome shotgun (WGS) entry which is preliminary data.</text>
</comment>
<proteinExistence type="predicted"/>
<name>A0ACC1SGI8_9APHY</name>
<protein>
    <submittedName>
        <fullName evidence="1">Uncharacterized protein</fullName>
    </submittedName>
</protein>